<gene>
    <name evidence="2" type="ORF">GCM10007879_22170</name>
</gene>
<sequence length="406" mass="44159">MAAETNQKVEFDGALGERLAAAISWPQGKTRAFALFAHCFSCSKDFVASRRLSNALTEHGFAVLRFDFTGLGRSGGDFSDTNFSTNVQDLIAAASWLEENYDAPSLLVGHSLGGAAVFAAAPEIPSIKAVASIGAPSNSVHVLQQFTCSIEDIEANGEGEVDLGGRPFKIKKQFLDDVRSFDLGAQIAKFRGAKLILHSPVDNVVGIDNAERIFKSAKHSKSFISLDDADHLLTKLEHASYAAEVIAAWAERYIPMEKSDTKNEGHVLAAESGEGKFHLNVDASGHPLTIDEPLAVGGSDRGPTPYDLLAAALGGCTTLTLRMYADRKKWPVNHIETRVEHKKHHAEDCEACGEGREGRVDVFTRFIHIEGELDKEQRHRMLEIADKCPVHLTLEKSSVIKTLLGQ</sequence>
<evidence type="ECO:0000313" key="3">
    <source>
        <dbReference type="Proteomes" id="UP001161405"/>
    </source>
</evidence>
<dbReference type="InterPro" id="IPR003718">
    <property type="entry name" value="OsmC/Ohr_fam"/>
</dbReference>
<evidence type="ECO:0000259" key="1">
    <source>
        <dbReference type="Pfam" id="PF12146"/>
    </source>
</evidence>
<name>A0ABQ5US06_9HYPH</name>
<proteinExistence type="predicted"/>
<dbReference type="SUPFAM" id="SSF82784">
    <property type="entry name" value="OsmC-like"/>
    <property type="match status" value="1"/>
</dbReference>
<dbReference type="RefSeq" id="WP_284364496.1">
    <property type="nucleotide sequence ID" value="NZ_BSNI01000002.1"/>
</dbReference>
<accession>A0ABQ5US06</accession>
<dbReference type="Gene3D" id="3.30.300.20">
    <property type="match status" value="1"/>
</dbReference>
<reference evidence="2" key="2">
    <citation type="submission" date="2023-01" db="EMBL/GenBank/DDBJ databases">
        <title>Draft genome sequence of Maritalea porphyrae strain NBRC 107169.</title>
        <authorList>
            <person name="Sun Q."/>
            <person name="Mori K."/>
        </authorList>
    </citation>
    <scope>NUCLEOTIDE SEQUENCE</scope>
    <source>
        <strain evidence="2">NBRC 107169</strain>
    </source>
</reference>
<dbReference type="EMBL" id="BSNI01000002">
    <property type="protein sequence ID" value="GLQ17968.1"/>
    <property type="molecule type" value="Genomic_DNA"/>
</dbReference>
<dbReference type="Gene3D" id="3.40.50.1820">
    <property type="entry name" value="alpha/beta hydrolase"/>
    <property type="match status" value="1"/>
</dbReference>
<protein>
    <submittedName>
        <fullName evidence="2">Osmotically inducible protein C</fullName>
    </submittedName>
</protein>
<comment type="caution">
    <text evidence="2">The sequence shown here is derived from an EMBL/GenBank/DDBJ whole genome shotgun (WGS) entry which is preliminary data.</text>
</comment>
<evidence type="ECO:0000313" key="2">
    <source>
        <dbReference type="EMBL" id="GLQ17968.1"/>
    </source>
</evidence>
<feature type="domain" description="Serine aminopeptidase S33" evidence="1">
    <location>
        <begin position="51"/>
        <end position="134"/>
    </location>
</feature>
<dbReference type="InterPro" id="IPR015946">
    <property type="entry name" value="KH_dom-like_a/b"/>
</dbReference>
<reference evidence="2" key="1">
    <citation type="journal article" date="2014" name="Int. J. Syst. Evol. Microbiol.">
        <title>Complete genome of a new Firmicutes species belonging to the dominant human colonic microbiota ('Ruminococcus bicirculans') reveals two chromosomes and a selective capacity to utilize plant glucans.</title>
        <authorList>
            <consortium name="NISC Comparative Sequencing Program"/>
            <person name="Wegmann U."/>
            <person name="Louis P."/>
            <person name="Goesmann A."/>
            <person name="Henrissat B."/>
            <person name="Duncan S.H."/>
            <person name="Flint H.J."/>
        </authorList>
    </citation>
    <scope>NUCLEOTIDE SEQUENCE</scope>
    <source>
        <strain evidence="2">NBRC 107169</strain>
    </source>
</reference>
<dbReference type="InterPro" id="IPR022742">
    <property type="entry name" value="Hydrolase_4"/>
</dbReference>
<dbReference type="Pfam" id="PF12146">
    <property type="entry name" value="Hydrolase_4"/>
    <property type="match status" value="1"/>
</dbReference>
<organism evidence="2 3">
    <name type="scientific">Maritalea porphyrae</name>
    <dbReference type="NCBI Taxonomy" id="880732"/>
    <lineage>
        <taxon>Bacteria</taxon>
        <taxon>Pseudomonadati</taxon>
        <taxon>Pseudomonadota</taxon>
        <taxon>Alphaproteobacteria</taxon>
        <taxon>Hyphomicrobiales</taxon>
        <taxon>Devosiaceae</taxon>
        <taxon>Maritalea</taxon>
    </lineage>
</organism>
<dbReference type="InterPro" id="IPR029058">
    <property type="entry name" value="AB_hydrolase_fold"/>
</dbReference>
<dbReference type="InterPro" id="IPR036102">
    <property type="entry name" value="OsmC/Ohrsf"/>
</dbReference>
<dbReference type="PANTHER" id="PTHR39624:SF2">
    <property type="entry name" value="OSMC-LIKE PROTEIN"/>
    <property type="match status" value="1"/>
</dbReference>
<dbReference type="PANTHER" id="PTHR39624">
    <property type="entry name" value="PROTEIN INVOLVED IN RIMO-MEDIATED BETA-METHYLTHIOLATION OF RIBOSOMAL PROTEIN S12 YCAO"/>
    <property type="match status" value="1"/>
</dbReference>
<dbReference type="Pfam" id="PF02566">
    <property type="entry name" value="OsmC"/>
    <property type="match status" value="1"/>
</dbReference>
<dbReference type="SUPFAM" id="SSF53474">
    <property type="entry name" value="alpha/beta-Hydrolases"/>
    <property type="match status" value="1"/>
</dbReference>
<keyword evidence="3" id="KW-1185">Reference proteome</keyword>
<dbReference type="Proteomes" id="UP001161405">
    <property type="component" value="Unassembled WGS sequence"/>
</dbReference>